<evidence type="ECO:0000256" key="3">
    <source>
        <dbReference type="SAM" id="MobiDB-lite"/>
    </source>
</evidence>
<keyword evidence="2 4" id="KW-1133">Transmembrane helix</keyword>
<reference evidence="6 7" key="2">
    <citation type="journal article" date="2018" name="Plant J.">
        <title>The Physcomitrella patens chromosome-scale assembly reveals moss genome structure and evolution.</title>
        <authorList>
            <person name="Lang D."/>
            <person name="Ullrich K.K."/>
            <person name="Murat F."/>
            <person name="Fuchs J."/>
            <person name="Jenkins J."/>
            <person name="Haas F.B."/>
            <person name="Piednoel M."/>
            <person name="Gundlach H."/>
            <person name="Van Bel M."/>
            <person name="Meyberg R."/>
            <person name="Vives C."/>
            <person name="Morata J."/>
            <person name="Symeonidi A."/>
            <person name="Hiss M."/>
            <person name="Muchero W."/>
            <person name="Kamisugi Y."/>
            <person name="Saleh O."/>
            <person name="Blanc G."/>
            <person name="Decker E.L."/>
            <person name="van Gessel N."/>
            <person name="Grimwood J."/>
            <person name="Hayes R.D."/>
            <person name="Graham S.W."/>
            <person name="Gunter L.E."/>
            <person name="McDaniel S.F."/>
            <person name="Hoernstein S.N.W."/>
            <person name="Larsson A."/>
            <person name="Li F.W."/>
            <person name="Perroud P.F."/>
            <person name="Phillips J."/>
            <person name="Ranjan P."/>
            <person name="Rokshar D.S."/>
            <person name="Rothfels C.J."/>
            <person name="Schneider L."/>
            <person name="Shu S."/>
            <person name="Stevenson D.W."/>
            <person name="Thummler F."/>
            <person name="Tillich M."/>
            <person name="Villarreal Aguilar J.C."/>
            <person name="Widiez T."/>
            <person name="Wong G.K."/>
            <person name="Wymore A."/>
            <person name="Zhang Y."/>
            <person name="Zimmer A.D."/>
            <person name="Quatrano R.S."/>
            <person name="Mayer K.F.X."/>
            <person name="Goodstein D."/>
            <person name="Casacuberta J.M."/>
            <person name="Vandepoele K."/>
            <person name="Reski R."/>
            <person name="Cuming A.C."/>
            <person name="Tuskan G.A."/>
            <person name="Maumus F."/>
            <person name="Salse J."/>
            <person name="Schmutz J."/>
            <person name="Rensing S.A."/>
        </authorList>
    </citation>
    <scope>NUCLEOTIDE SEQUENCE [LARGE SCALE GENOMIC DNA]</scope>
    <source>
        <strain evidence="6 7">cv. Gransden 2004</strain>
    </source>
</reference>
<sequence>MGLTMWMLGVIGVGSSLRPSSPVGARFSFMGPEWWISFGISVVLILFAGIMSGLTLGLMSLGLVDLEVLQQSGTEKEKNQATKILPVVQQQHQLLVTLLLCNAVAMEALPIFLNYMFNEFVAVVLSVTFVLAFGEVIPQAVCSRHGLSIGASLIWLVKILMLLCWPISYPVGKILDHILGHNDSALFRRAQLKALVSIHGKEAGKGGELTHDETTIIRGALDLTEKTALDSMTPLESTFSLDVHTKLSGRIPVYEGDKRNLVGVLLVKSLLTAHVKAETPLTDVRLRKMPRVPSDMPLYDILNEFQKGSSHMAAVTKVKGEKKRSSDEIKAKQSQKADANRDADLEKGISDEGAPEDLVEEVEYDDVEVGQVIGIITLEDVMEELLQEEIVDETDEFVDVANRVKVAAAAAAQMNKGTLFLRAASYKNPKMGMSKQGHHAIKKVRQVEDEAMRQNRLNRLGMSGSNDLTDPLLDRE</sequence>
<dbReference type="FunCoup" id="A0A7I4BAD4">
    <property type="interactions" value="1633"/>
</dbReference>
<evidence type="ECO:0000256" key="2">
    <source>
        <dbReference type="PROSITE-ProRule" id="PRU01193"/>
    </source>
</evidence>
<dbReference type="InterPro" id="IPR045095">
    <property type="entry name" value="ACDP"/>
</dbReference>
<feature type="transmembrane region" description="Helical" evidence="4">
    <location>
        <begin position="119"/>
        <end position="137"/>
    </location>
</feature>
<reference evidence="6 7" key="1">
    <citation type="journal article" date="2008" name="Science">
        <title>The Physcomitrella genome reveals evolutionary insights into the conquest of land by plants.</title>
        <authorList>
            <person name="Rensing S."/>
            <person name="Lang D."/>
            <person name="Zimmer A."/>
            <person name="Terry A."/>
            <person name="Salamov A."/>
            <person name="Shapiro H."/>
            <person name="Nishiyama T."/>
            <person name="Perroud P.-F."/>
            <person name="Lindquist E."/>
            <person name="Kamisugi Y."/>
            <person name="Tanahashi T."/>
            <person name="Sakakibara K."/>
            <person name="Fujita T."/>
            <person name="Oishi K."/>
            <person name="Shin-I T."/>
            <person name="Kuroki Y."/>
            <person name="Toyoda A."/>
            <person name="Suzuki Y."/>
            <person name="Hashimoto A."/>
            <person name="Yamaguchi K."/>
            <person name="Sugano A."/>
            <person name="Kohara Y."/>
            <person name="Fujiyama A."/>
            <person name="Anterola A."/>
            <person name="Aoki S."/>
            <person name="Ashton N."/>
            <person name="Barbazuk W.B."/>
            <person name="Barker E."/>
            <person name="Bennetzen J."/>
            <person name="Bezanilla M."/>
            <person name="Blankenship R."/>
            <person name="Cho S.H."/>
            <person name="Dutcher S."/>
            <person name="Estelle M."/>
            <person name="Fawcett J.A."/>
            <person name="Gundlach H."/>
            <person name="Hanada K."/>
            <person name="Heyl A."/>
            <person name="Hicks K.A."/>
            <person name="Hugh J."/>
            <person name="Lohr M."/>
            <person name="Mayer K."/>
            <person name="Melkozernov A."/>
            <person name="Murata T."/>
            <person name="Nelson D."/>
            <person name="Pils B."/>
            <person name="Prigge M."/>
            <person name="Reiss B."/>
            <person name="Renner T."/>
            <person name="Rombauts S."/>
            <person name="Rushton P."/>
            <person name="Sanderfoot A."/>
            <person name="Schween G."/>
            <person name="Shiu S.-H."/>
            <person name="Stueber K."/>
            <person name="Theodoulou F.L."/>
            <person name="Tu H."/>
            <person name="Van de Peer Y."/>
            <person name="Verrier P.J."/>
            <person name="Waters E."/>
            <person name="Wood A."/>
            <person name="Yang L."/>
            <person name="Cove D."/>
            <person name="Cuming A."/>
            <person name="Hasebe M."/>
            <person name="Lucas S."/>
            <person name="Mishler D.B."/>
            <person name="Reski R."/>
            <person name="Grigoriev I."/>
            <person name="Quatrano R.S."/>
            <person name="Boore J.L."/>
        </authorList>
    </citation>
    <scope>NUCLEOTIDE SEQUENCE [LARGE SCALE GENOMIC DNA]</scope>
    <source>
        <strain evidence="6 7">cv. Gransden 2004</strain>
    </source>
</reference>
<feature type="region of interest" description="Disordered" evidence="3">
    <location>
        <begin position="457"/>
        <end position="476"/>
    </location>
</feature>
<dbReference type="GO" id="GO:0022857">
    <property type="term" value="F:transmembrane transporter activity"/>
    <property type="evidence" value="ECO:0000318"/>
    <property type="project" value="GO_Central"/>
</dbReference>
<organism evidence="6 7">
    <name type="scientific">Physcomitrium patens</name>
    <name type="common">Spreading-leaved earth moss</name>
    <name type="synonym">Physcomitrella patens</name>
    <dbReference type="NCBI Taxonomy" id="3218"/>
    <lineage>
        <taxon>Eukaryota</taxon>
        <taxon>Viridiplantae</taxon>
        <taxon>Streptophyta</taxon>
        <taxon>Embryophyta</taxon>
        <taxon>Bryophyta</taxon>
        <taxon>Bryophytina</taxon>
        <taxon>Bryopsida</taxon>
        <taxon>Funariidae</taxon>
        <taxon>Funariales</taxon>
        <taxon>Funariaceae</taxon>
        <taxon>Physcomitrium</taxon>
    </lineage>
</organism>
<dbReference type="InterPro" id="IPR046342">
    <property type="entry name" value="CBS_dom_sf"/>
</dbReference>
<evidence type="ECO:0000313" key="7">
    <source>
        <dbReference type="Proteomes" id="UP000006727"/>
    </source>
</evidence>
<dbReference type="Gramene" id="Pp3c16_7930V3.3">
    <property type="protein sequence ID" value="Pp3c16_7930V3.3"/>
    <property type="gene ID" value="Pp3c16_7930"/>
</dbReference>
<dbReference type="GO" id="GO:0016020">
    <property type="term" value="C:membrane"/>
    <property type="evidence" value="ECO:0007669"/>
    <property type="project" value="UniProtKB-UniRule"/>
</dbReference>
<feature type="domain" description="CNNM transmembrane" evidence="5">
    <location>
        <begin position="30"/>
        <end position="213"/>
    </location>
</feature>
<dbReference type="SUPFAM" id="SSF54631">
    <property type="entry name" value="CBS-domain pair"/>
    <property type="match status" value="1"/>
</dbReference>
<evidence type="ECO:0000256" key="1">
    <source>
        <dbReference type="ARBA" id="ARBA00022737"/>
    </source>
</evidence>
<dbReference type="GO" id="GO:0010960">
    <property type="term" value="P:magnesium ion homeostasis"/>
    <property type="evidence" value="ECO:0007669"/>
    <property type="project" value="InterPro"/>
</dbReference>
<evidence type="ECO:0000313" key="6">
    <source>
        <dbReference type="EnsemblPlants" id="Pp3c16_7930V3.4"/>
    </source>
</evidence>
<evidence type="ECO:0000259" key="5">
    <source>
        <dbReference type="PROSITE" id="PS51846"/>
    </source>
</evidence>
<dbReference type="EnsemblPlants" id="Pp3c16_7930V3.2">
    <property type="protein sequence ID" value="Pp3c16_7930V3.2"/>
    <property type="gene ID" value="Pp3c16_7930"/>
</dbReference>
<proteinExistence type="predicted"/>
<name>A0A7I4BAD4_PHYPA</name>
<feature type="compositionally biased region" description="Basic and acidic residues" evidence="3">
    <location>
        <begin position="338"/>
        <end position="350"/>
    </location>
</feature>
<keyword evidence="2 4" id="KW-0812">Transmembrane</keyword>
<accession>A0A7I4BAD4</accession>
<keyword evidence="1" id="KW-0677">Repeat</keyword>
<dbReference type="Gramene" id="Pp3c16_7930V3.4">
    <property type="protein sequence ID" value="Pp3c16_7930V3.4"/>
    <property type="gene ID" value="Pp3c16_7930"/>
</dbReference>
<feature type="region of interest" description="Disordered" evidence="3">
    <location>
        <begin position="317"/>
        <end position="356"/>
    </location>
</feature>
<keyword evidence="2 4" id="KW-0472">Membrane</keyword>
<dbReference type="PANTHER" id="PTHR12064:SF97">
    <property type="entry name" value="METAL TRANSPORTER CNNM-5"/>
    <property type="match status" value="1"/>
</dbReference>
<feature type="transmembrane region" description="Helical" evidence="4">
    <location>
        <begin position="149"/>
        <end position="168"/>
    </location>
</feature>
<dbReference type="Gene3D" id="3.10.580.10">
    <property type="entry name" value="CBS-domain"/>
    <property type="match status" value="1"/>
</dbReference>
<evidence type="ECO:0000256" key="4">
    <source>
        <dbReference type="SAM" id="Phobius"/>
    </source>
</evidence>
<dbReference type="PANTHER" id="PTHR12064">
    <property type="entry name" value="METAL TRANSPORTER CNNM"/>
    <property type="match status" value="1"/>
</dbReference>
<feature type="transmembrane region" description="Helical" evidence="4">
    <location>
        <begin position="35"/>
        <end position="64"/>
    </location>
</feature>
<dbReference type="Pfam" id="PF01595">
    <property type="entry name" value="CNNM"/>
    <property type="match status" value="1"/>
</dbReference>
<dbReference type="InterPro" id="IPR002550">
    <property type="entry name" value="CNNM"/>
</dbReference>
<dbReference type="AlphaFoldDB" id="A0A7I4BAD4"/>
<dbReference type="Proteomes" id="UP000006727">
    <property type="component" value="Chromosome 16"/>
</dbReference>
<protein>
    <recommendedName>
        <fullName evidence="5">CNNM transmembrane domain-containing protein</fullName>
    </recommendedName>
</protein>
<dbReference type="EnsemblPlants" id="Pp3c16_7930V3.4">
    <property type="protein sequence ID" value="Pp3c16_7930V3.4"/>
    <property type="gene ID" value="Pp3c16_7930"/>
</dbReference>
<dbReference type="InParanoid" id="A0A7I4BAD4"/>
<dbReference type="Gramene" id="Pp3c16_7930V3.2">
    <property type="protein sequence ID" value="Pp3c16_7930V3.2"/>
    <property type="gene ID" value="Pp3c16_7930"/>
</dbReference>
<keyword evidence="7" id="KW-1185">Reference proteome</keyword>
<dbReference type="PROSITE" id="PS51846">
    <property type="entry name" value="CNNM"/>
    <property type="match status" value="1"/>
</dbReference>
<dbReference type="EnsemblPlants" id="Pp3c16_7930V3.3">
    <property type="protein sequence ID" value="Pp3c16_7930V3.3"/>
    <property type="gene ID" value="Pp3c16_7930"/>
</dbReference>
<reference evidence="6" key="3">
    <citation type="submission" date="2020-12" db="UniProtKB">
        <authorList>
            <consortium name="EnsemblPlants"/>
        </authorList>
    </citation>
    <scope>IDENTIFICATION</scope>
</reference>
<dbReference type="EMBL" id="ABEU02000016">
    <property type="status" value="NOT_ANNOTATED_CDS"/>
    <property type="molecule type" value="Genomic_DNA"/>
</dbReference>